<dbReference type="AlphaFoldDB" id="A0A068NKD7"/>
<dbReference type="KEGG" id="fgi:OP10G_0660"/>
<keyword evidence="2" id="KW-1185">Reference proteome</keyword>
<sequence length="40" mass="4642">MILAFIVFLSEMARQLSTRIYSPLGIWREPNPDAMMGAKW</sequence>
<evidence type="ECO:0000313" key="1">
    <source>
        <dbReference type="EMBL" id="AIE84028.1"/>
    </source>
</evidence>
<dbReference type="HOGENOM" id="CLU_3289991_0_0_0"/>
<organism evidence="1 2">
    <name type="scientific">Fimbriimonas ginsengisoli Gsoil 348</name>
    <dbReference type="NCBI Taxonomy" id="661478"/>
    <lineage>
        <taxon>Bacteria</taxon>
        <taxon>Bacillati</taxon>
        <taxon>Armatimonadota</taxon>
        <taxon>Fimbriimonadia</taxon>
        <taxon>Fimbriimonadales</taxon>
        <taxon>Fimbriimonadaceae</taxon>
        <taxon>Fimbriimonas</taxon>
    </lineage>
</organism>
<proteinExistence type="predicted"/>
<reference evidence="1 2" key="1">
    <citation type="journal article" date="2014" name="PLoS ONE">
        <title>The first complete genome sequence of the class fimbriimonadia in the phylum armatimonadetes.</title>
        <authorList>
            <person name="Hu Z.Y."/>
            <person name="Wang Y.Z."/>
            <person name="Im W.T."/>
            <person name="Wang S.Y."/>
            <person name="Zhao G.P."/>
            <person name="Zheng H.J."/>
            <person name="Quan Z.X."/>
        </authorList>
    </citation>
    <scope>NUCLEOTIDE SEQUENCE [LARGE SCALE GENOMIC DNA]</scope>
    <source>
        <strain evidence="1">Gsoil 348</strain>
    </source>
</reference>
<accession>A0A068NKD7</accession>
<name>A0A068NKD7_FIMGI</name>
<dbReference type="EMBL" id="CP007139">
    <property type="protein sequence ID" value="AIE84028.1"/>
    <property type="molecule type" value="Genomic_DNA"/>
</dbReference>
<protein>
    <submittedName>
        <fullName evidence="1">Uncharacterized protein</fullName>
    </submittedName>
</protein>
<evidence type="ECO:0000313" key="2">
    <source>
        <dbReference type="Proteomes" id="UP000027982"/>
    </source>
</evidence>
<dbReference type="Proteomes" id="UP000027982">
    <property type="component" value="Chromosome"/>
</dbReference>
<gene>
    <name evidence="1" type="ORF">OP10G_0660</name>
</gene>